<evidence type="ECO:0000259" key="2">
    <source>
        <dbReference type="Pfam" id="PF07811"/>
    </source>
</evidence>
<accession>A0A7W4P3A1</accession>
<dbReference type="AlphaFoldDB" id="A0A7W4P3A1"/>
<dbReference type="Proteomes" id="UP000561066">
    <property type="component" value="Unassembled WGS sequence"/>
</dbReference>
<sequence length="164" mass="17041">MRHRVRDRGRDGVAAVEFALMAPMLLLITAGLSDFPFALWDRIVIASAVESGANYAFAVEQNETGNNASVSVVDVGNAVRAASSLTNLTVTVSPPATYCVSSGTGQASHATVLTSGPSGSTCADGQKPGLYMTISATYQYAPLLPVYGLLAQTTLGDTVTVRLQ</sequence>
<protein>
    <submittedName>
        <fullName evidence="3">Pilus assembly protein</fullName>
    </submittedName>
</protein>
<keyword evidence="1" id="KW-1133">Transmembrane helix</keyword>
<organism evidence="3 4">
    <name type="scientific">Gluconacetobacter johannae</name>
    <dbReference type="NCBI Taxonomy" id="112140"/>
    <lineage>
        <taxon>Bacteria</taxon>
        <taxon>Pseudomonadati</taxon>
        <taxon>Pseudomonadota</taxon>
        <taxon>Alphaproteobacteria</taxon>
        <taxon>Acetobacterales</taxon>
        <taxon>Acetobacteraceae</taxon>
        <taxon>Gluconacetobacter</taxon>
    </lineage>
</organism>
<dbReference type="InterPro" id="IPR012495">
    <property type="entry name" value="TadE-like_dom"/>
</dbReference>
<feature type="transmembrane region" description="Helical" evidence="1">
    <location>
        <begin position="12"/>
        <end position="32"/>
    </location>
</feature>
<reference evidence="3 4" key="1">
    <citation type="submission" date="2020-04" db="EMBL/GenBank/DDBJ databases">
        <title>Description of novel Gluconacetobacter.</title>
        <authorList>
            <person name="Sombolestani A."/>
        </authorList>
    </citation>
    <scope>NUCLEOTIDE SEQUENCE [LARGE SCALE GENOMIC DNA]</scope>
    <source>
        <strain evidence="3 4">LMG 21312</strain>
    </source>
</reference>
<evidence type="ECO:0000313" key="3">
    <source>
        <dbReference type="EMBL" id="MBB2175812.1"/>
    </source>
</evidence>
<gene>
    <name evidence="3" type="ORF">HLH21_07670</name>
</gene>
<evidence type="ECO:0000256" key="1">
    <source>
        <dbReference type="SAM" id="Phobius"/>
    </source>
</evidence>
<dbReference type="Pfam" id="PF07811">
    <property type="entry name" value="TadE"/>
    <property type="match status" value="1"/>
</dbReference>
<comment type="caution">
    <text evidence="3">The sequence shown here is derived from an EMBL/GenBank/DDBJ whole genome shotgun (WGS) entry which is preliminary data.</text>
</comment>
<evidence type="ECO:0000313" key="4">
    <source>
        <dbReference type="Proteomes" id="UP000561066"/>
    </source>
</evidence>
<name>A0A7W4P3A1_9PROT</name>
<keyword evidence="4" id="KW-1185">Reference proteome</keyword>
<proteinExistence type="predicted"/>
<feature type="domain" description="TadE-like" evidence="2">
    <location>
        <begin position="12"/>
        <end position="53"/>
    </location>
</feature>
<keyword evidence="1" id="KW-0472">Membrane</keyword>
<dbReference type="RefSeq" id="WP_182942952.1">
    <property type="nucleotide sequence ID" value="NZ_JABEQH010000008.1"/>
</dbReference>
<keyword evidence="1" id="KW-0812">Transmembrane</keyword>
<dbReference type="EMBL" id="JABEQH010000008">
    <property type="protein sequence ID" value="MBB2175812.1"/>
    <property type="molecule type" value="Genomic_DNA"/>
</dbReference>